<dbReference type="PANTHER" id="PTHR11764">
    <property type="entry name" value="TERPENE CYCLASE/MUTASE FAMILY MEMBER"/>
    <property type="match status" value="1"/>
</dbReference>
<reference evidence="1 2" key="1">
    <citation type="journal article" date="2023" name="Plants (Basel)">
        <title>Bridging the Gap: Combining Genomics and Transcriptomics Approaches to Understand Stylosanthes scabra, an Orphan Legume from the Brazilian Caatinga.</title>
        <authorList>
            <person name="Ferreira-Neto J.R.C."/>
            <person name="da Silva M.D."/>
            <person name="Binneck E."/>
            <person name="de Melo N.F."/>
            <person name="da Silva R.H."/>
            <person name="de Melo A.L.T.M."/>
            <person name="Pandolfi V."/>
            <person name="Bustamante F.O."/>
            <person name="Brasileiro-Vidal A.C."/>
            <person name="Benko-Iseppon A.M."/>
        </authorList>
    </citation>
    <scope>NUCLEOTIDE SEQUENCE [LARGE SCALE GENOMIC DNA]</scope>
    <source>
        <tissue evidence="1">Leaves</tissue>
    </source>
</reference>
<evidence type="ECO:0000313" key="1">
    <source>
        <dbReference type="EMBL" id="MED6211628.1"/>
    </source>
</evidence>
<keyword evidence="2" id="KW-1185">Reference proteome</keyword>
<dbReference type="Gene3D" id="1.50.10.20">
    <property type="match status" value="1"/>
</dbReference>
<accession>A0ABU6YSM4</accession>
<dbReference type="GO" id="GO:0042299">
    <property type="term" value="F:lupeol synthase activity"/>
    <property type="evidence" value="ECO:0007669"/>
    <property type="project" value="UniProtKB-EC"/>
</dbReference>
<dbReference type="InterPro" id="IPR008930">
    <property type="entry name" value="Terpenoid_cyclase/PrenylTrfase"/>
</dbReference>
<name>A0ABU6YSM4_9FABA</name>
<keyword evidence="1" id="KW-0413">Isomerase</keyword>
<dbReference type="EMBL" id="JASCZI010242623">
    <property type="protein sequence ID" value="MED6211628.1"/>
    <property type="molecule type" value="Genomic_DNA"/>
</dbReference>
<organism evidence="1 2">
    <name type="scientific">Stylosanthes scabra</name>
    <dbReference type="NCBI Taxonomy" id="79078"/>
    <lineage>
        <taxon>Eukaryota</taxon>
        <taxon>Viridiplantae</taxon>
        <taxon>Streptophyta</taxon>
        <taxon>Embryophyta</taxon>
        <taxon>Tracheophyta</taxon>
        <taxon>Spermatophyta</taxon>
        <taxon>Magnoliopsida</taxon>
        <taxon>eudicotyledons</taxon>
        <taxon>Gunneridae</taxon>
        <taxon>Pentapetalae</taxon>
        <taxon>rosids</taxon>
        <taxon>fabids</taxon>
        <taxon>Fabales</taxon>
        <taxon>Fabaceae</taxon>
        <taxon>Papilionoideae</taxon>
        <taxon>50 kb inversion clade</taxon>
        <taxon>dalbergioids sensu lato</taxon>
        <taxon>Dalbergieae</taxon>
        <taxon>Pterocarpus clade</taxon>
        <taxon>Stylosanthes</taxon>
    </lineage>
</organism>
<proteinExistence type="predicted"/>
<protein>
    <submittedName>
        <fullName evidence="1">Lupeol synthase</fullName>
        <ecNumber evidence="1">5.4.99.41</ecNumber>
    </submittedName>
</protein>
<sequence>MSGRGEEGLADDDYEDPNSKTYQFHLARIPDYFWVAEDGLKIVRIACNFSEEYGPMLKKAHEFLKASQVCEDPPGDFKAMHRHISKGAWTFNIQDQGLQVFDCTAEGLKVS</sequence>
<dbReference type="Proteomes" id="UP001341840">
    <property type="component" value="Unassembled WGS sequence"/>
</dbReference>
<evidence type="ECO:0000313" key="2">
    <source>
        <dbReference type="Proteomes" id="UP001341840"/>
    </source>
</evidence>
<gene>
    <name evidence="1" type="primary">LUS1_16</name>
    <name evidence="1" type="ORF">PIB30_075588</name>
</gene>
<comment type="caution">
    <text evidence="1">The sequence shown here is derived from an EMBL/GenBank/DDBJ whole genome shotgun (WGS) entry which is preliminary data.</text>
</comment>
<dbReference type="EC" id="5.4.99.41" evidence="1"/>
<dbReference type="SUPFAM" id="SSF48239">
    <property type="entry name" value="Terpenoid cyclases/Protein prenyltransferases"/>
    <property type="match status" value="1"/>
</dbReference>
<dbReference type="PANTHER" id="PTHR11764:SF19">
    <property type="entry name" value="TERPENE CYCLASE_MUTASE FAMILY MEMBER"/>
    <property type="match status" value="1"/>
</dbReference>
<dbReference type="InterPro" id="IPR018333">
    <property type="entry name" value="Squalene_cyclase"/>
</dbReference>